<organism evidence="2 3">
    <name type="scientific">Saponaria officinalis</name>
    <name type="common">Common soapwort</name>
    <name type="synonym">Lychnis saponaria</name>
    <dbReference type="NCBI Taxonomy" id="3572"/>
    <lineage>
        <taxon>Eukaryota</taxon>
        <taxon>Viridiplantae</taxon>
        <taxon>Streptophyta</taxon>
        <taxon>Embryophyta</taxon>
        <taxon>Tracheophyta</taxon>
        <taxon>Spermatophyta</taxon>
        <taxon>Magnoliopsida</taxon>
        <taxon>eudicotyledons</taxon>
        <taxon>Gunneridae</taxon>
        <taxon>Pentapetalae</taxon>
        <taxon>Caryophyllales</taxon>
        <taxon>Caryophyllaceae</taxon>
        <taxon>Caryophylleae</taxon>
        <taxon>Saponaria</taxon>
    </lineage>
</organism>
<comment type="caution">
    <text evidence="2">The sequence shown here is derived from an EMBL/GenBank/DDBJ whole genome shotgun (WGS) entry which is preliminary data.</text>
</comment>
<dbReference type="GO" id="GO:0008270">
    <property type="term" value="F:zinc ion binding"/>
    <property type="evidence" value="ECO:0007669"/>
    <property type="project" value="InterPro"/>
</dbReference>
<evidence type="ECO:0000313" key="2">
    <source>
        <dbReference type="EMBL" id="KAK9733425.1"/>
    </source>
</evidence>
<accession>A0AAW1LH25</accession>
<dbReference type="SUPFAM" id="SSF57756">
    <property type="entry name" value="Retrovirus zinc finger-like domains"/>
    <property type="match status" value="1"/>
</dbReference>
<reference evidence="2" key="1">
    <citation type="submission" date="2024-03" db="EMBL/GenBank/DDBJ databases">
        <title>WGS assembly of Saponaria officinalis var. Norfolk2.</title>
        <authorList>
            <person name="Jenkins J."/>
            <person name="Shu S."/>
            <person name="Grimwood J."/>
            <person name="Barry K."/>
            <person name="Goodstein D."/>
            <person name="Schmutz J."/>
            <person name="Leebens-Mack J."/>
            <person name="Osbourn A."/>
        </authorList>
    </citation>
    <scope>NUCLEOTIDE SEQUENCE [LARGE SCALE GENOMIC DNA]</scope>
    <source>
        <strain evidence="2">JIC</strain>
    </source>
</reference>
<dbReference type="InterPro" id="IPR036875">
    <property type="entry name" value="Znf_CCHC_sf"/>
</dbReference>
<dbReference type="AlphaFoldDB" id="A0AAW1LH25"/>
<gene>
    <name evidence="2" type="ORF">RND81_04G067500</name>
</gene>
<keyword evidence="3" id="KW-1185">Reference proteome</keyword>
<name>A0AAW1LH25_SAPOF</name>
<dbReference type="Proteomes" id="UP001443914">
    <property type="component" value="Unassembled WGS sequence"/>
</dbReference>
<feature type="compositionally biased region" description="Polar residues" evidence="1">
    <location>
        <begin position="53"/>
        <end position="70"/>
    </location>
</feature>
<feature type="region of interest" description="Disordered" evidence="1">
    <location>
        <begin position="53"/>
        <end position="88"/>
    </location>
</feature>
<dbReference type="GO" id="GO:0003676">
    <property type="term" value="F:nucleic acid binding"/>
    <property type="evidence" value="ECO:0007669"/>
    <property type="project" value="InterPro"/>
</dbReference>
<evidence type="ECO:0000256" key="1">
    <source>
        <dbReference type="SAM" id="MobiDB-lite"/>
    </source>
</evidence>
<dbReference type="PANTHER" id="PTHR34222:SF99">
    <property type="entry name" value="PROTEIN, PUTATIVE-RELATED"/>
    <property type="match status" value="1"/>
</dbReference>
<proteinExistence type="predicted"/>
<protein>
    <submittedName>
        <fullName evidence="2">Uncharacterized protein</fullName>
    </submittedName>
</protein>
<evidence type="ECO:0000313" key="3">
    <source>
        <dbReference type="Proteomes" id="UP001443914"/>
    </source>
</evidence>
<dbReference type="PANTHER" id="PTHR34222">
    <property type="entry name" value="GAG_PRE-INTEGRS DOMAIN-CONTAINING PROTEIN"/>
    <property type="match status" value="1"/>
</dbReference>
<sequence>MTFLMGLNDTYDTLRTNILSMEPLPPVNKAYSFVQQIESQKLISNVLNTTPNSSAPCSGSANAISTNRNPPQHPWNVWKRDSKKPKTDDRWCDYCNKKGHTKDKCF</sequence>
<dbReference type="EMBL" id="JBDFQZ010000004">
    <property type="protein sequence ID" value="KAK9733425.1"/>
    <property type="molecule type" value="Genomic_DNA"/>
</dbReference>
<feature type="compositionally biased region" description="Basic and acidic residues" evidence="1">
    <location>
        <begin position="78"/>
        <end position="88"/>
    </location>
</feature>